<organism evidence="2">
    <name type="scientific">Cladocopium goreaui</name>
    <dbReference type="NCBI Taxonomy" id="2562237"/>
    <lineage>
        <taxon>Eukaryota</taxon>
        <taxon>Sar</taxon>
        <taxon>Alveolata</taxon>
        <taxon>Dinophyceae</taxon>
        <taxon>Suessiales</taxon>
        <taxon>Symbiodiniaceae</taxon>
        <taxon>Cladocopium</taxon>
    </lineage>
</organism>
<evidence type="ECO:0000256" key="1">
    <source>
        <dbReference type="SAM" id="MobiDB-lite"/>
    </source>
</evidence>
<dbReference type="EMBL" id="CAMXCT030002174">
    <property type="protein sequence ID" value="CAL4783519.1"/>
    <property type="molecule type" value="Genomic_DNA"/>
</dbReference>
<accession>A0A9P1CS97</accession>
<evidence type="ECO:0000313" key="4">
    <source>
        <dbReference type="Proteomes" id="UP001152797"/>
    </source>
</evidence>
<keyword evidence="4" id="KW-1185">Reference proteome</keyword>
<reference evidence="3" key="2">
    <citation type="submission" date="2024-04" db="EMBL/GenBank/DDBJ databases">
        <authorList>
            <person name="Chen Y."/>
            <person name="Shah S."/>
            <person name="Dougan E. K."/>
            <person name="Thang M."/>
            <person name="Chan C."/>
        </authorList>
    </citation>
    <scope>NUCLEOTIDE SEQUENCE [LARGE SCALE GENOMIC DNA]</scope>
</reference>
<reference evidence="2" key="1">
    <citation type="submission" date="2022-10" db="EMBL/GenBank/DDBJ databases">
        <authorList>
            <person name="Chen Y."/>
            <person name="Dougan E. K."/>
            <person name="Chan C."/>
            <person name="Rhodes N."/>
            <person name="Thang M."/>
        </authorList>
    </citation>
    <scope>NUCLEOTIDE SEQUENCE</scope>
</reference>
<dbReference type="EMBL" id="CAMXCT020002174">
    <property type="protein sequence ID" value="CAL1149582.1"/>
    <property type="molecule type" value="Genomic_DNA"/>
</dbReference>
<dbReference type="EMBL" id="CAMXCT010002174">
    <property type="protein sequence ID" value="CAI3996207.1"/>
    <property type="molecule type" value="Genomic_DNA"/>
</dbReference>
<evidence type="ECO:0000313" key="3">
    <source>
        <dbReference type="EMBL" id="CAL1149582.1"/>
    </source>
</evidence>
<evidence type="ECO:0000313" key="2">
    <source>
        <dbReference type="EMBL" id="CAI3996207.1"/>
    </source>
</evidence>
<comment type="caution">
    <text evidence="2">The sequence shown here is derived from an EMBL/GenBank/DDBJ whole genome shotgun (WGS) entry which is preliminary data.</text>
</comment>
<feature type="region of interest" description="Disordered" evidence="1">
    <location>
        <begin position="1"/>
        <end position="22"/>
    </location>
</feature>
<protein>
    <submittedName>
        <fullName evidence="2">Uncharacterized protein</fullName>
    </submittedName>
</protein>
<dbReference type="Proteomes" id="UP001152797">
    <property type="component" value="Unassembled WGS sequence"/>
</dbReference>
<gene>
    <name evidence="2" type="ORF">C1SCF055_LOCUS22702</name>
</gene>
<proteinExistence type="predicted"/>
<dbReference type="AlphaFoldDB" id="A0A9P1CS97"/>
<name>A0A9P1CS97_9DINO</name>
<sequence>MPRGDDSWNPFPRHPFTPDFKQNQRVVHTQVFKEIEVGEGPNKQKQLWVTEIDADGIERLRRPEFFFHGIVGHVKEKWGYHINGWRDNVETPAEDIHDDGDDTSQIEFPAEVPNPHLSVPMQISQLAHIMYNILLADPEFNAPILEMLQIPPADPSESNIRLFTSAELAQLGSHLAVTANTLARRANPEDCPADYSDDDDQTIPRLGAILCN</sequence>